<gene>
    <name evidence="1" type="ORF">BEL07_24715</name>
</gene>
<reference evidence="1 2" key="1">
    <citation type="submission" date="2016-09" db="EMBL/GenBank/DDBJ databases">
        <title>genome sequence of Mycobacterium sp. 739 SCH.</title>
        <authorList>
            <person name="Greninger A.L."/>
            <person name="Qin X."/>
            <person name="Jerome K."/>
            <person name="Vora S."/>
            <person name="Quinn K."/>
        </authorList>
    </citation>
    <scope>NUCLEOTIDE SEQUENCE [LARGE SCALE GENOMIC DNA]</scope>
    <source>
        <strain evidence="1 2">SCH</strain>
    </source>
</reference>
<dbReference type="OrthoDB" id="4629415at2"/>
<keyword evidence="2" id="KW-1185">Reference proteome</keyword>
<dbReference type="Proteomes" id="UP000178953">
    <property type="component" value="Unassembled WGS sequence"/>
</dbReference>
<evidence type="ECO:0008006" key="3">
    <source>
        <dbReference type="Google" id="ProtNLM"/>
    </source>
</evidence>
<comment type="caution">
    <text evidence="1">The sequence shown here is derived from an EMBL/GenBank/DDBJ whole genome shotgun (WGS) entry which is preliminary data.</text>
</comment>
<name>A0A1E8PYB2_9MYCO</name>
<accession>A0A1E8PYB2</accession>
<proteinExistence type="predicted"/>
<sequence>MAGQLFEVTVTPDALGYEVVIPEIDAVTRVERRADAEVSARACIAARTGIPVNFVAVWVRD</sequence>
<dbReference type="EMBL" id="MCHX01000080">
    <property type="protein sequence ID" value="OFJ51086.1"/>
    <property type="molecule type" value="Genomic_DNA"/>
</dbReference>
<protein>
    <recommendedName>
        <fullName evidence="3">Long chain fatty acid-CoA synthetase Faa4p</fullName>
    </recommendedName>
</protein>
<organism evidence="1 2">
    <name type="scientific">Mycolicibacterium grossiae</name>
    <dbReference type="NCBI Taxonomy" id="1552759"/>
    <lineage>
        <taxon>Bacteria</taxon>
        <taxon>Bacillati</taxon>
        <taxon>Actinomycetota</taxon>
        <taxon>Actinomycetes</taxon>
        <taxon>Mycobacteriales</taxon>
        <taxon>Mycobacteriaceae</taxon>
        <taxon>Mycolicibacterium</taxon>
    </lineage>
</organism>
<evidence type="ECO:0000313" key="1">
    <source>
        <dbReference type="EMBL" id="OFJ51086.1"/>
    </source>
</evidence>
<dbReference type="AlphaFoldDB" id="A0A1E8PYB2"/>
<evidence type="ECO:0000313" key="2">
    <source>
        <dbReference type="Proteomes" id="UP000178953"/>
    </source>
</evidence>